<dbReference type="GO" id="GO:0000978">
    <property type="term" value="F:RNA polymerase II cis-regulatory region sequence-specific DNA binding"/>
    <property type="evidence" value="ECO:0007669"/>
    <property type="project" value="TreeGrafter"/>
</dbReference>
<dbReference type="GO" id="GO:0005634">
    <property type="term" value="C:nucleus"/>
    <property type="evidence" value="ECO:0007669"/>
    <property type="project" value="UniProtKB-SubCell"/>
</dbReference>
<evidence type="ECO:0000256" key="10">
    <source>
        <dbReference type="ARBA" id="ARBA00023242"/>
    </source>
</evidence>
<feature type="domain" description="C2H2-type" evidence="12">
    <location>
        <begin position="8"/>
        <end position="35"/>
    </location>
</feature>
<dbReference type="FunFam" id="3.30.160.60:FF:000508">
    <property type="entry name" value="Myeloid zinc finger 1"/>
    <property type="match status" value="1"/>
</dbReference>
<keyword evidence="3" id="KW-0479">Metal-binding</keyword>
<protein>
    <recommendedName>
        <fullName evidence="12">C2H2-type domain-containing protein</fullName>
    </recommendedName>
</protein>
<dbReference type="InterPro" id="IPR013087">
    <property type="entry name" value="Znf_C2H2_type"/>
</dbReference>
<dbReference type="Pfam" id="PF00096">
    <property type="entry name" value="zf-C2H2"/>
    <property type="match status" value="2"/>
</dbReference>
<accession>A0AAV4Y679</accession>
<dbReference type="GO" id="GO:0000981">
    <property type="term" value="F:DNA-binding transcription factor activity, RNA polymerase II-specific"/>
    <property type="evidence" value="ECO:0007669"/>
    <property type="project" value="TreeGrafter"/>
</dbReference>
<evidence type="ECO:0000256" key="1">
    <source>
        <dbReference type="ARBA" id="ARBA00004123"/>
    </source>
</evidence>
<keyword evidence="8" id="KW-0238">DNA-binding</keyword>
<dbReference type="Proteomes" id="UP001054945">
    <property type="component" value="Unassembled WGS sequence"/>
</dbReference>
<evidence type="ECO:0000313" key="14">
    <source>
        <dbReference type="Proteomes" id="UP001054945"/>
    </source>
</evidence>
<keyword evidence="7" id="KW-0805">Transcription regulation</keyword>
<dbReference type="GO" id="GO:0042802">
    <property type="term" value="F:identical protein binding"/>
    <property type="evidence" value="ECO:0007669"/>
    <property type="project" value="UniProtKB-ARBA"/>
</dbReference>
<dbReference type="PANTHER" id="PTHR23235">
    <property type="entry name" value="KRUEPPEL-LIKE TRANSCRIPTION FACTOR"/>
    <property type="match status" value="1"/>
</dbReference>
<evidence type="ECO:0000256" key="9">
    <source>
        <dbReference type="ARBA" id="ARBA00023163"/>
    </source>
</evidence>
<evidence type="ECO:0000259" key="12">
    <source>
        <dbReference type="PROSITE" id="PS50157"/>
    </source>
</evidence>
<feature type="domain" description="C2H2-type" evidence="12">
    <location>
        <begin position="36"/>
        <end position="63"/>
    </location>
</feature>
<evidence type="ECO:0000256" key="5">
    <source>
        <dbReference type="ARBA" id="ARBA00022771"/>
    </source>
</evidence>
<evidence type="ECO:0000256" key="6">
    <source>
        <dbReference type="ARBA" id="ARBA00022833"/>
    </source>
</evidence>
<evidence type="ECO:0000256" key="4">
    <source>
        <dbReference type="ARBA" id="ARBA00022737"/>
    </source>
</evidence>
<keyword evidence="10" id="KW-0539">Nucleus</keyword>
<dbReference type="PANTHER" id="PTHR23235:SF120">
    <property type="entry name" value="KRUPPEL-LIKE FACTOR 15"/>
    <property type="match status" value="1"/>
</dbReference>
<dbReference type="EMBL" id="BPLR01018700">
    <property type="protein sequence ID" value="GIZ01659.1"/>
    <property type="molecule type" value="Genomic_DNA"/>
</dbReference>
<reference evidence="13 14" key="1">
    <citation type="submission" date="2021-06" db="EMBL/GenBank/DDBJ databases">
        <title>Caerostris extrusa draft genome.</title>
        <authorList>
            <person name="Kono N."/>
            <person name="Arakawa K."/>
        </authorList>
    </citation>
    <scope>NUCLEOTIDE SEQUENCE [LARGE SCALE GENOMIC DNA]</scope>
</reference>
<keyword evidence="4" id="KW-0677">Repeat</keyword>
<organism evidence="13 14">
    <name type="scientific">Caerostris extrusa</name>
    <name type="common">Bark spider</name>
    <name type="synonym">Caerostris bankana</name>
    <dbReference type="NCBI Taxonomy" id="172846"/>
    <lineage>
        <taxon>Eukaryota</taxon>
        <taxon>Metazoa</taxon>
        <taxon>Ecdysozoa</taxon>
        <taxon>Arthropoda</taxon>
        <taxon>Chelicerata</taxon>
        <taxon>Arachnida</taxon>
        <taxon>Araneae</taxon>
        <taxon>Araneomorphae</taxon>
        <taxon>Entelegynae</taxon>
        <taxon>Araneoidea</taxon>
        <taxon>Araneidae</taxon>
        <taxon>Caerostris</taxon>
    </lineage>
</organism>
<comment type="subcellular location">
    <subcellularLocation>
        <location evidence="1">Nucleus</location>
    </subcellularLocation>
</comment>
<dbReference type="PROSITE" id="PS50157">
    <property type="entry name" value="ZINC_FINGER_C2H2_2"/>
    <property type="match status" value="2"/>
</dbReference>
<evidence type="ECO:0000256" key="7">
    <source>
        <dbReference type="ARBA" id="ARBA00023015"/>
    </source>
</evidence>
<keyword evidence="5 11" id="KW-0863">Zinc-finger</keyword>
<evidence type="ECO:0000256" key="8">
    <source>
        <dbReference type="ARBA" id="ARBA00023125"/>
    </source>
</evidence>
<evidence type="ECO:0000256" key="11">
    <source>
        <dbReference type="PROSITE-ProRule" id="PRU00042"/>
    </source>
</evidence>
<evidence type="ECO:0000256" key="2">
    <source>
        <dbReference type="ARBA" id="ARBA00006991"/>
    </source>
</evidence>
<sequence>MHTGERPFVCNHCGKAFDLKGKLNAHMNIHTGKHPFVCNHCGIGFDRKEKLNSHLLLHLGFTNYQDLLTRNIENFLQIFIIRKDFAVNK</sequence>
<dbReference type="SMART" id="SM00355">
    <property type="entry name" value="ZnF_C2H2"/>
    <property type="match status" value="2"/>
</dbReference>
<keyword evidence="9" id="KW-0804">Transcription</keyword>
<comment type="caution">
    <text evidence="13">The sequence shown here is derived from an EMBL/GenBank/DDBJ whole genome shotgun (WGS) entry which is preliminary data.</text>
</comment>
<evidence type="ECO:0000256" key="3">
    <source>
        <dbReference type="ARBA" id="ARBA00022723"/>
    </source>
</evidence>
<keyword evidence="6" id="KW-0862">Zinc</keyword>
<dbReference type="InterPro" id="IPR036236">
    <property type="entry name" value="Znf_C2H2_sf"/>
</dbReference>
<dbReference type="PROSITE" id="PS00028">
    <property type="entry name" value="ZINC_FINGER_C2H2_1"/>
    <property type="match status" value="2"/>
</dbReference>
<dbReference type="Gene3D" id="3.30.160.60">
    <property type="entry name" value="Classic Zinc Finger"/>
    <property type="match status" value="2"/>
</dbReference>
<gene>
    <name evidence="13" type="ORF">CEXT_165761</name>
</gene>
<dbReference type="SUPFAM" id="SSF57667">
    <property type="entry name" value="beta-beta-alpha zinc fingers"/>
    <property type="match status" value="1"/>
</dbReference>
<comment type="similarity">
    <text evidence="2">Belongs to the krueppel C2H2-type zinc-finger protein family.</text>
</comment>
<dbReference type="GO" id="GO:0008270">
    <property type="term" value="F:zinc ion binding"/>
    <property type="evidence" value="ECO:0007669"/>
    <property type="project" value="UniProtKB-KW"/>
</dbReference>
<proteinExistence type="inferred from homology"/>
<dbReference type="AlphaFoldDB" id="A0AAV4Y679"/>
<dbReference type="FunFam" id="3.30.160.60:FF:000100">
    <property type="entry name" value="Zinc finger 45-like"/>
    <property type="match status" value="1"/>
</dbReference>
<name>A0AAV4Y679_CAEEX</name>
<evidence type="ECO:0000313" key="13">
    <source>
        <dbReference type="EMBL" id="GIZ01659.1"/>
    </source>
</evidence>
<keyword evidence="14" id="KW-1185">Reference proteome</keyword>